<evidence type="ECO:0000256" key="1">
    <source>
        <dbReference type="SAM" id="Coils"/>
    </source>
</evidence>
<keyword evidence="1" id="KW-0175">Coiled coil</keyword>
<proteinExistence type="predicted"/>
<evidence type="ECO:0000313" key="3">
    <source>
        <dbReference type="EMBL" id="CAG9802722.1"/>
    </source>
</evidence>
<dbReference type="OrthoDB" id="306254at2759"/>
<feature type="region of interest" description="Disordered" evidence="2">
    <location>
        <begin position="230"/>
        <end position="312"/>
    </location>
</feature>
<feature type="compositionally biased region" description="Basic and acidic residues" evidence="2">
    <location>
        <begin position="138"/>
        <end position="150"/>
    </location>
</feature>
<feature type="region of interest" description="Disordered" evidence="2">
    <location>
        <begin position="614"/>
        <end position="658"/>
    </location>
</feature>
<feature type="region of interest" description="Disordered" evidence="2">
    <location>
        <begin position="538"/>
        <end position="570"/>
    </location>
</feature>
<reference evidence="3" key="2">
    <citation type="submission" date="2022-10" db="EMBL/GenBank/DDBJ databases">
        <authorList>
            <consortium name="ENA_rothamsted_submissions"/>
            <consortium name="culmorum"/>
            <person name="King R."/>
        </authorList>
    </citation>
    <scope>NUCLEOTIDE SEQUENCE</scope>
</reference>
<feature type="compositionally biased region" description="Polar residues" evidence="2">
    <location>
        <begin position="1348"/>
        <end position="1378"/>
    </location>
</feature>
<organism evidence="3 4">
    <name type="scientific">Chironomus riparius</name>
    <dbReference type="NCBI Taxonomy" id="315576"/>
    <lineage>
        <taxon>Eukaryota</taxon>
        <taxon>Metazoa</taxon>
        <taxon>Ecdysozoa</taxon>
        <taxon>Arthropoda</taxon>
        <taxon>Hexapoda</taxon>
        <taxon>Insecta</taxon>
        <taxon>Pterygota</taxon>
        <taxon>Neoptera</taxon>
        <taxon>Endopterygota</taxon>
        <taxon>Diptera</taxon>
        <taxon>Nematocera</taxon>
        <taxon>Chironomoidea</taxon>
        <taxon>Chironomidae</taxon>
        <taxon>Chironominae</taxon>
        <taxon>Chironomus</taxon>
    </lineage>
</organism>
<feature type="region of interest" description="Disordered" evidence="2">
    <location>
        <begin position="136"/>
        <end position="157"/>
    </location>
</feature>
<feature type="compositionally biased region" description="Basic and acidic residues" evidence="2">
    <location>
        <begin position="298"/>
        <end position="312"/>
    </location>
</feature>
<feature type="region of interest" description="Disordered" evidence="2">
    <location>
        <begin position="1336"/>
        <end position="1378"/>
    </location>
</feature>
<evidence type="ECO:0000256" key="2">
    <source>
        <dbReference type="SAM" id="MobiDB-lite"/>
    </source>
</evidence>
<name>A0A9N9RQ54_9DIPT</name>
<feature type="compositionally biased region" description="Basic and acidic residues" evidence="2">
    <location>
        <begin position="632"/>
        <end position="658"/>
    </location>
</feature>
<dbReference type="EMBL" id="OU895878">
    <property type="protein sequence ID" value="CAG9802722.1"/>
    <property type="molecule type" value="Genomic_DNA"/>
</dbReference>
<protein>
    <submittedName>
        <fullName evidence="3">Uncharacterized protein</fullName>
    </submittedName>
</protein>
<feature type="region of interest" description="Disordered" evidence="2">
    <location>
        <begin position="187"/>
        <end position="206"/>
    </location>
</feature>
<feature type="compositionally biased region" description="Polar residues" evidence="2">
    <location>
        <begin position="262"/>
        <end position="281"/>
    </location>
</feature>
<feature type="compositionally biased region" description="Basic and acidic residues" evidence="2">
    <location>
        <begin position="543"/>
        <end position="556"/>
    </location>
</feature>
<feature type="coiled-coil region" evidence="1">
    <location>
        <begin position="907"/>
        <end position="934"/>
    </location>
</feature>
<gene>
    <name evidence="3" type="ORF">CHIRRI_LOCUS5627</name>
</gene>
<dbReference type="Proteomes" id="UP001153620">
    <property type="component" value="Chromosome 2"/>
</dbReference>
<reference evidence="3" key="1">
    <citation type="submission" date="2022-01" db="EMBL/GenBank/DDBJ databases">
        <authorList>
            <person name="King R."/>
        </authorList>
    </citation>
    <scope>NUCLEOTIDE SEQUENCE</scope>
</reference>
<sequence>MDTTDLNSPETPKYFTAVQITRPQPLYKESAHFIKESPVNQFKVAKLVLKPKPVQSKAKVPIKNNQQKESKATVLPVQPLANLFTNDQNKIDDADQLMKKQDIELERVNKPKAVIEIKTLNLQLQKQAPVQSPVVNKSKMDEGVRSEARKFMKKQREKRKMEVKKEIDKSFVIKQRLEELRQHTKDALAKKHENKKSPLSPSPPLDFNSSYYSLSNNKMKEIKVLRLKPMSANDDMKPEDETEIPVESTVNIPDSPCKQPLPKSQASVSPMKLSPNQQNSPIRLEVKRQSSQPSTRPSSEKENKKSDNNDELRLIVPDVKLSMVNTSTKQILNRSDISTVHNQTFVKPLSNNIPIWLQNSVVQPYPYNFIWAVRKKLEAFTTQHKNDSTKNEQYTHFNLETPQIKKNKKTSKARRLHHGIILEDDNDSDSNTKSEGIELPSEANTISEISSIKSDIVPEKSQSVEKQSIVKFSTNDDETIISESIFHTISDDHFVGKKRESINSEFDRASFDKKLKSLGPENISPNTSEKQNNFLSSTLKNNQDSKNEEISFKKPEVPSNVELNDLDNNNKINEEKEEEFKKMLLAFNKNLSHVVEVNHLLSNALISKSSSSHASSSIRSSAQQKSFADSTESSKRDSDHDKYSSSFEKNIESSERSSKISEMIENMIQADTKEHQKANIIEDNSDQNSSIRTLIVESEIIEDPPIVYHSEQPQELTSSTTKITTTITKTNNNYQESTSDSRKNQFENTFNESKLISMFRLNESEVSFIESVTDQPDANNLFIKSTSEIKSWEHSLIERTRGQIAWLELQKRNFKKHGNVEKVSTIKKQQRAILLRLEKERIKMREENSEKSLVQSKYDNLIDQAVAQLETSMDVTGNETDVKECIERILQQREQKIIQRRKKIEHLVNWQRRLDDEEKKLKLLERELLNANKGKSVKSPRRKSSHDVLNTSFEMVKSIDKSLKILDSDVIAKEDEKVDVIGSKMNKLWYRLTGLNEEKFLTKEIYQLTKQEIAKFYEDAKEAVLESDLKILLDTSVISPKPEKKSENIDEEEIKAFSRSDTMNSIANIETEEEYPNSYTNEQTATQSENDNELQELMANQMKVFVDHKRDTEQTRDDIMPLIAPSLITAVNDKTFQVQNMTNNESQSRDDKIITEKISMSEVEEIEMIEEESQMLNTEPIESNEFSEVFEESSMVPDTLSTSHVIQITDMDQEEDNIQMIENISFPNLEISLSETMPNDFDTDHDHNLSTITECTEYEQCSSGPISSEIVTYSSTPTTSEKLNSEIEQRLLSINDSLEQVEEAFKRVPLTAAASSSVTYSTDRDFIDFEKISSGEEEKYTKSDLALSPSTTESGSQIATSTPKVLNQDTISDAESLK</sequence>
<keyword evidence="4" id="KW-1185">Reference proteome</keyword>
<evidence type="ECO:0000313" key="4">
    <source>
        <dbReference type="Proteomes" id="UP001153620"/>
    </source>
</evidence>
<accession>A0A9N9RQ54</accession>
<feature type="compositionally biased region" description="Low complexity" evidence="2">
    <location>
        <begin position="614"/>
        <end position="626"/>
    </location>
</feature>